<name>A0A6G1BM74_9ORYZ</name>
<comment type="caution">
    <text evidence="2">The sequence shown here is derived from an EMBL/GenBank/DDBJ whole genome shotgun (WGS) entry which is preliminary data.</text>
</comment>
<dbReference type="Proteomes" id="UP000479710">
    <property type="component" value="Unassembled WGS sequence"/>
</dbReference>
<dbReference type="EMBL" id="SPHZ02000012">
    <property type="protein sequence ID" value="KAF0888962.1"/>
    <property type="molecule type" value="Genomic_DNA"/>
</dbReference>
<gene>
    <name evidence="2" type="ORF">E2562_020180</name>
</gene>
<keyword evidence="3" id="KW-1185">Reference proteome</keyword>
<proteinExistence type="predicted"/>
<sequence length="110" mass="12111">MIWRIARGLDDPREEARRFARMDEREQEEIRDLRSTFAAMEKACGFSRKLAPGRRVSFRLEGASSCAAPRRRRRRSPATSGVGVGESSSSSVAGGSEEQLCSAFGSSARV</sequence>
<dbReference type="AlphaFoldDB" id="A0A6G1BM74"/>
<organism evidence="2 3">
    <name type="scientific">Oryza meyeriana var. granulata</name>
    <dbReference type="NCBI Taxonomy" id="110450"/>
    <lineage>
        <taxon>Eukaryota</taxon>
        <taxon>Viridiplantae</taxon>
        <taxon>Streptophyta</taxon>
        <taxon>Embryophyta</taxon>
        <taxon>Tracheophyta</taxon>
        <taxon>Spermatophyta</taxon>
        <taxon>Magnoliopsida</taxon>
        <taxon>Liliopsida</taxon>
        <taxon>Poales</taxon>
        <taxon>Poaceae</taxon>
        <taxon>BOP clade</taxon>
        <taxon>Oryzoideae</taxon>
        <taxon>Oryzeae</taxon>
        <taxon>Oryzinae</taxon>
        <taxon>Oryza</taxon>
        <taxon>Oryza meyeriana</taxon>
    </lineage>
</organism>
<evidence type="ECO:0000313" key="2">
    <source>
        <dbReference type="EMBL" id="KAF0888962.1"/>
    </source>
</evidence>
<feature type="region of interest" description="Disordered" evidence="1">
    <location>
        <begin position="67"/>
        <end position="110"/>
    </location>
</feature>
<dbReference type="OrthoDB" id="10470783at2759"/>
<feature type="compositionally biased region" description="Low complexity" evidence="1">
    <location>
        <begin position="77"/>
        <end position="98"/>
    </location>
</feature>
<protein>
    <submittedName>
        <fullName evidence="2">Uncharacterized protein</fullName>
    </submittedName>
</protein>
<reference evidence="2 3" key="1">
    <citation type="submission" date="2019-11" db="EMBL/GenBank/DDBJ databases">
        <title>Whole genome sequence of Oryza granulata.</title>
        <authorList>
            <person name="Li W."/>
        </authorList>
    </citation>
    <scope>NUCLEOTIDE SEQUENCE [LARGE SCALE GENOMIC DNA]</scope>
    <source>
        <strain evidence="3">cv. Menghai</strain>
        <tissue evidence="2">Leaf</tissue>
    </source>
</reference>
<accession>A0A6G1BM74</accession>
<evidence type="ECO:0000313" key="3">
    <source>
        <dbReference type="Proteomes" id="UP000479710"/>
    </source>
</evidence>
<evidence type="ECO:0000256" key="1">
    <source>
        <dbReference type="SAM" id="MobiDB-lite"/>
    </source>
</evidence>